<dbReference type="PANTHER" id="PTHR42844:SF1">
    <property type="entry name" value="DIHYDRONEOPTERIN ALDOLASE 1-RELATED"/>
    <property type="match status" value="1"/>
</dbReference>
<evidence type="ECO:0000256" key="5">
    <source>
        <dbReference type="ARBA" id="ARBA00023239"/>
    </source>
</evidence>
<dbReference type="Proteomes" id="UP000199421">
    <property type="component" value="Unassembled WGS sequence"/>
</dbReference>
<dbReference type="SMART" id="SM00905">
    <property type="entry name" value="FolB"/>
    <property type="match status" value="1"/>
</dbReference>
<dbReference type="GO" id="GO:0046654">
    <property type="term" value="P:tetrahydrofolate biosynthetic process"/>
    <property type="evidence" value="ECO:0007669"/>
    <property type="project" value="UniProtKB-UniRule"/>
</dbReference>
<dbReference type="Pfam" id="PF02152">
    <property type="entry name" value="FolB"/>
    <property type="match status" value="1"/>
</dbReference>
<evidence type="ECO:0000259" key="7">
    <source>
        <dbReference type="SMART" id="SM00905"/>
    </source>
</evidence>
<dbReference type="InterPro" id="IPR006157">
    <property type="entry name" value="FolB_dom"/>
</dbReference>
<dbReference type="Gene3D" id="3.30.1130.10">
    <property type="match status" value="1"/>
</dbReference>
<comment type="similarity">
    <text evidence="3 6">Belongs to the DHNA family.</text>
</comment>
<comment type="catalytic activity">
    <reaction evidence="1 6">
        <text>7,8-dihydroneopterin = 6-hydroxymethyl-7,8-dihydropterin + glycolaldehyde</text>
        <dbReference type="Rhea" id="RHEA:10540"/>
        <dbReference type="ChEBI" id="CHEBI:17001"/>
        <dbReference type="ChEBI" id="CHEBI:17071"/>
        <dbReference type="ChEBI" id="CHEBI:44841"/>
        <dbReference type="EC" id="4.1.2.25"/>
    </reaction>
</comment>
<evidence type="ECO:0000256" key="2">
    <source>
        <dbReference type="ARBA" id="ARBA00005013"/>
    </source>
</evidence>
<keyword evidence="4 6" id="KW-0289">Folate biosynthesis</keyword>
<dbReference type="OrthoDB" id="9803748at2"/>
<comment type="function">
    <text evidence="6">Catalyzes the conversion of 7,8-dihydroneopterin to 6-hydroxymethyl-7,8-dihydropterin.</text>
</comment>
<dbReference type="NCBIfam" id="TIGR00526">
    <property type="entry name" value="folB_dom"/>
    <property type="match status" value="1"/>
</dbReference>
<dbReference type="UniPathway" id="UPA00077">
    <property type="reaction ID" value="UER00154"/>
</dbReference>
<evidence type="ECO:0000256" key="1">
    <source>
        <dbReference type="ARBA" id="ARBA00001353"/>
    </source>
</evidence>
<dbReference type="EMBL" id="FOAF01000006">
    <property type="protein sequence ID" value="SEM03249.1"/>
    <property type="molecule type" value="Genomic_DNA"/>
</dbReference>
<comment type="pathway">
    <text evidence="2 6">Cofactor biosynthesis; tetrahydrofolate biosynthesis; 2-amino-4-hydroxy-6-hydroxymethyl-7,8-dihydropteridine diphosphate from 7,8-dihydroneopterin triphosphate: step 3/4.</text>
</comment>
<keyword evidence="5 6" id="KW-0456">Lyase</keyword>
<gene>
    <name evidence="8" type="ORF">SAMN05661044_04058</name>
</gene>
<dbReference type="GO" id="GO:0004150">
    <property type="term" value="F:dihydroneopterin aldolase activity"/>
    <property type="evidence" value="ECO:0007669"/>
    <property type="project" value="UniProtKB-UniRule"/>
</dbReference>
<name>A0A1H7V2I1_OLID1</name>
<evidence type="ECO:0000256" key="3">
    <source>
        <dbReference type="ARBA" id="ARBA00005708"/>
    </source>
</evidence>
<organism evidence="8 9">
    <name type="scientific">Olivibacter domesticus</name>
    <name type="common">Pseudosphingobacterium domesticum</name>
    <dbReference type="NCBI Taxonomy" id="407022"/>
    <lineage>
        <taxon>Bacteria</taxon>
        <taxon>Pseudomonadati</taxon>
        <taxon>Bacteroidota</taxon>
        <taxon>Sphingobacteriia</taxon>
        <taxon>Sphingobacteriales</taxon>
        <taxon>Sphingobacteriaceae</taxon>
        <taxon>Olivibacter</taxon>
    </lineage>
</organism>
<evidence type="ECO:0000313" key="9">
    <source>
        <dbReference type="Proteomes" id="UP000199421"/>
    </source>
</evidence>
<evidence type="ECO:0000313" key="8">
    <source>
        <dbReference type="EMBL" id="SEM03249.1"/>
    </source>
</evidence>
<sequence>MESYKQKIALSNVRFFAHHGYYPEEQILGNEFLLNIECYVAYIGGKEDLLENTANYETLYQLAKQQMQQPKKLLETVVENILHAIKDKFPQLSEITVNIRKSNPPFGGDTATAEVSLTWEKH</sequence>
<evidence type="ECO:0000256" key="4">
    <source>
        <dbReference type="ARBA" id="ARBA00022909"/>
    </source>
</evidence>
<dbReference type="GO" id="GO:0005737">
    <property type="term" value="C:cytoplasm"/>
    <property type="evidence" value="ECO:0007669"/>
    <property type="project" value="TreeGrafter"/>
</dbReference>
<dbReference type="GO" id="GO:0046656">
    <property type="term" value="P:folic acid biosynthetic process"/>
    <property type="evidence" value="ECO:0007669"/>
    <property type="project" value="UniProtKB-UniRule"/>
</dbReference>
<protein>
    <recommendedName>
        <fullName evidence="6">7,8-dihydroneopterin aldolase</fullName>
        <ecNumber evidence="6">4.1.2.25</ecNumber>
    </recommendedName>
</protein>
<dbReference type="AlphaFoldDB" id="A0A1H7V2I1"/>
<dbReference type="PANTHER" id="PTHR42844">
    <property type="entry name" value="DIHYDRONEOPTERIN ALDOLASE 1-RELATED"/>
    <property type="match status" value="1"/>
</dbReference>
<dbReference type="EC" id="4.1.2.25" evidence="6"/>
<dbReference type="InterPro" id="IPR043133">
    <property type="entry name" value="GTP-CH-I_C/QueF"/>
</dbReference>
<dbReference type="RefSeq" id="WP_093328059.1">
    <property type="nucleotide sequence ID" value="NZ_FOAF01000006.1"/>
</dbReference>
<evidence type="ECO:0000256" key="6">
    <source>
        <dbReference type="RuleBase" id="RU362079"/>
    </source>
</evidence>
<dbReference type="STRING" id="407022.SAMN05661044_04058"/>
<keyword evidence="9" id="KW-1185">Reference proteome</keyword>
<accession>A0A1H7V2I1</accession>
<reference evidence="9" key="1">
    <citation type="submission" date="2016-10" db="EMBL/GenBank/DDBJ databases">
        <authorList>
            <person name="Varghese N."/>
            <person name="Submissions S."/>
        </authorList>
    </citation>
    <scope>NUCLEOTIDE SEQUENCE [LARGE SCALE GENOMIC DNA]</scope>
    <source>
        <strain evidence="9">DSM 18733</strain>
    </source>
</reference>
<feature type="domain" description="Dihydroneopterin aldolase/epimerase" evidence="7">
    <location>
        <begin position="8"/>
        <end position="119"/>
    </location>
</feature>
<dbReference type="InterPro" id="IPR006156">
    <property type="entry name" value="Dihydroneopterin_aldolase"/>
</dbReference>
<dbReference type="SUPFAM" id="SSF55620">
    <property type="entry name" value="Tetrahydrobiopterin biosynthesis enzymes-like"/>
    <property type="match status" value="1"/>
</dbReference>
<proteinExistence type="inferred from homology"/>
<dbReference type="NCBIfam" id="TIGR00525">
    <property type="entry name" value="folB"/>
    <property type="match status" value="1"/>
</dbReference>